<dbReference type="InterPro" id="IPR036322">
    <property type="entry name" value="WD40_repeat_dom_sf"/>
</dbReference>
<dbReference type="FunFam" id="2.130.10.10:FF:000661">
    <property type="entry name" value="Uncharacterized protein, isoform A"/>
    <property type="match status" value="1"/>
</dbReference>
<dbReference type="InterPro" id="IPR039085">
    <property type="entry name" value="DCA10"/>
</dbReference>
<dbReference type="InterPro" id="IPR059164">
    <property type="entry name" value="HAT_PRP39_C"/>
</dbReference>
<feature type="region of interest" description="Disordered" evidence="9">
    <location>
        <begin position="988"/>
        <end position="1012"/>
    </location>
</feature>
<dbReference type="GO" id="GO:0080008">
    <property type="term" value="C:Cul4-RING E3 ubiquitin ligase complex"/>
    <property type="evidence" value="ECO:0007669"/>
    <property type="project" value="TreeGrafter"/>
</dbReference>
<dbReference type="PROSITE" id="PS50294">
    <property type="entry name" value="WD_REPEATS_REGION"/>
    <property type="match status" value="2"/>
</dbReference>
<keyword evidence="4" id="KW-0507">mRNA processing</keyword>
<keyword evidence="7" id="KW-0539">Nucleus</keyword>
<evidence type="ECO:0000256" key="7">
    <source>
        <dbReference type="ARBA" id="ARBA00023242"/>
    </source>
</evidence>
<feature type="compositionally biased region" description="Basic and acidic residues" evidence="9">
    <location>
        <begin position="804"/>
        <end position="828"/>
    </location>
</feature>
<dbReference type="InterPro" id="IPR003107">
    <property type="entry name" value="HAT"/>
</dbReference>
<dbReference type="InterPro" id="IPR001680">
    <property type="entry name" value="WD40_rpt"/>
</dbReference>
<sequence length="1369" mass="154857">MNVNKHIGDEDIIHKSIYSSIGPYHNWTDTSSEYGGVYNLEFSPDGSLLVAACEKKSVILFDPITNRKTNSIKNAHSDCVNCVKFIDGRLFATCSDDSTVALWDIRNLKTKVRSLHGHLNWVKNIEYSRKDNLLVTSGFDGSIFTWDINSSTEQGYTYQKVFHTAGLMRCRISPDASKLVICTTGGYLIIVHNLDLQMLARDLHGFRPNIHRLMQLGRQLIPYAASFKHLFSKSVQRNRVELISDFPCDNDAEIHPQGWCALSRNISYDESSEYTCVHDIQEWTNVDDEDTNLVNNASNTNFVGENSSTSSDEDGPRVEQPTRNATIDVEPLHHPDIWAAEMTFRERSLGLRRRNTSGVGTTNVYGIYGIRSGVLPVRLLDHNETTSDESSVDSRKPFHEMMIMSQNEKRMLYYIEEPNRAKGFIKELCFSSDGRIICSPHGMGCRLLAFSDTCAEIPNALSANHKAQRLKEIKCITCHSDVVVSTKFSPRHSLVVTGCLGGKIVWHQPTKMASISDGDDEIMQEETGTRKTRSGRKVSKPPATSRTTRRSTRKKSEPDLNDQEQQPTQLTDDHNQQYITAEETINVIADEPKIDQLLSSIDEKPEIQNDNSLSFPFGNHGTSDLTALYDQSSIGANNDSAPPTDSIDNLLANLAEDNANSLPSGDDESRFASAEINHSGDGLKSEDVDALVSELVHSAEVDQNDTVSDPAAVAEELPNGDNSQDTKLDIDAEMVSEDELPAPSQEKVDDAEEVSDDELPGPKLAELPEDTEVVSEDELPSSNKNKRKADVGYDPCSPTESLEVPEKKTKIDEPQDVEEKKEEKPADTVEEKKVLPELEKYWKAVNDDPTNFTGWTYLLQYVDMEVFERGLKSIPLSVDLWIHYLTHVKQKNPDDEEYIRVQFDRALVSCGLEFRSDKLWEAYIKWETDGKRFTNVINIYDRLLATPTQGYNGHFDSFQEVVNNNPILSLINIDEFKKFRADVRESGDKDALKSETEDLAPGEDEPDDHVRDEEETAAIKDKILSSRRKIHKQNVAAVTARWTFEEGIKRPYFHVKPLERCQLKNWKEYLDFEIEQGDRNRILVLFERCLIACALYDEFWLKLIRYLESQNDESLIEKTRDVYFRACTVHHTDKPALHMLWASFEECQNDLTKAQEILTNLDTVCPNLLQVAYKRINIERRKGDYNKCTELYEHYINTAKNKNIVGTLTIKYARFCNKIKGDLNGGITILKAALDKDPANTRLALQMIDLLLQRPVVDETEVVSIMNTFMEREGIEPDQKLLFAQRKVDDAAIAKKSTKETTTQPASSSSSAYYGNYGSGNNSSYYNASQYGTQPYSDSYGYNQWQQYGSGYGNAYSNAWSGYSSSGYY</sequence>
<feature type="compositionally biased region" description="Acidic residues" evidence="9">
    <location>
        <begin position="731"/>
        <end position="740"/>
    </location>
</feature>
<keyword evidence="11" id="KW-1185">Reference proteome</keyword>
<comment type="similarity">
    <text evidence="2">Belongs to the WD repeat DCAF10 family.</text>
</comment>
<dbReference type="PANTHER" id="PTHR14588:SF2">
    <property type="entry name" value="DDB1- AND CUL4-ASSOCIATED FACTOR 10"/>
    <property type="match status" value="1"/>
</dbReference>
<dbReference type="InterPro" id="IPR015943">
    <property type="entry name" value="WD40/YVTN_repeat-like_dom_sf"/>
</dbReference>
<name>A0A9Q0MSA8_9DIPT</name>
<dbReference type="Pfam" id="PF00400">
    <property type="entry name" value="WD40"/>
    <property type="match status" value="3"/>
</dbReference>
<dbReference type="EMBL" id="WJQU01000003">
    <property type="protein sequence ID" value="KAJ6637117.1"/>
    <property type="molecule type" value="Genomic_DNA"/>
</dbReference>
<feature type="region of interest" description="Disordered" evidence="9">
    <location>
        <begin position="658"/>
        <end position="828"/>
    </location>
</feature>
<dbReference type="PROSITE" id="PS50082">
    <property type="entry name" value="WD_REPEATS_2"/>
    <property type="match status" value="2"/>
</dbReference>
<dbReference type="Pfam" id="PF23240">
    <property type="entry name" value="HAT_PRP39_N"/>
    <property type="match status" value="1"/>
</dbReference>
<keyword evidence="6" id="KW-0508">mRNA splicing</keyword>
<feature type="repeat" description="WD" evidence="8">
    <location>
        <begin position="115"/>
        <end position="156"/>
    </location>
</feature>
<dbReference type="OrthoDB" id="10265668at2759"/>
<feature type="repeat" description="WD" evidence="8">
    <location>
        <begin position="73"/>
        <end position="113"/>
    </location>
</feature>
<dbReference type="SMART" id="SM00386">
    <property type="entry name" value="HAT"/>
    <property type="match status" value="5"/>
</dbReference>
<evidence type="ECO:0000256" key="1">
    <source>
        <dbReference type="ARBA" id="ARBA00004123"/>
    </source>
</evidence>
<dbReference type="SUPFAM" id="SSF48452">
    <property type="entry name" value="TPR-like"/>
    <property type="match status" value="2"/>
</dbReference>
<feature type="compositionally biased region" description="Acidic residues" evidence="9">
    <location>
        <begin position="767"/>
        <end position="779"/>
    </location>
</feature>
<proteinExistence type="inferred from homology"/>
<dbReference type="SUPFAM" id="SSF50978">
    <property type="entry name" value="WD40 repeat-like"/>
    <property type="match status" value="1"/>
</dbReference>
<feature type="region of interest" description="Disordered" evidence="9">
    <location>
        <begin position="516"/>
        <end position="575"/>
    </location>
</feature>
<dbReference type="Gene3D" id="2.130.10.10">
    <property type="entry name" value="YVTN repeat-like/Quinoprotein amine dehydrogenase"/>
    <property type="match status" value="1"/>
</dbReference>
<protein>
    <submittedName>
        <fullName evidence="10">Pre-mRNA-processing factor 39</fullName>
    </submittedName>
</protein>
<evidence type="ECO:0000256" key="8">
    <source>
        <dbReference type="PROSITE-ProRule" id="PRU00221"/>
    </source>
</evidence>
<evidence type="ECO:0000256" key="5">
    <source>
        <dbReference type="ARBA" id="ARBA00022737"/>
    </source>
</evidence>
<dbReference type="InterPro" id="IPR019775">
    <property type="entry name" value="WD40_repeat_CS"/>
</dbReference>
<dbReference type="PANTHER" id="PTHR14588">
    <property type="entry name" value="DDB1- AND CUL4-ASSOCIATED FACTOR 10"/>
    <property type="match status" value="1"/>
</dbReference>
<evidence type="ECO:0000256" key="6">
    <source>
        <dbReference type="ARBA" id="ARBA00023187"/>
    </source>
</evidence>
<accession>A0A9Q0MSA8</accession>
<evidence type="ECO:0000313" key="11">
    <source>
        <dbReference type="Proteomes" id="UP001151699"/>
    </source>
</evidence>
<keyword evidence="5" id="KW-0677">Repeat</keyword>
<evidence type="ECO:0000313" key="10">
    <source>
        <dbReference type="EMBL" id="KAJ6637117.1"/>
    </source>
</evidence>
<evidence type="ECO:0000256" key="9">
    <source>
        <dbReference type="SAM" id="MobiDB-lite"/>
    </source>
</evidence>
<comment type="subcellular location">
    <subcellularLocation>
        <location evidence="1">Nucleus</location>
    </subcellularLocation>
</comment>
<feature type="compositionally biased region" description="Acidic residues" evidence="9">
    <location>
        <begin position="749"/>
        <end position="759"/>
    </location>
</feature>
<dbReference type="PROSITE" id="PS00678">
    <property type="entry name" value="WD_REPEATS_1"/>
    <property type="match status" value="1"/>
</dbReference>
<dbReference type="GO" id="GO:0006396">
    <property type="term" value="P:RNA processing"/>
    <property type="evidence" value="ECO:0007669"/>
    <property type="project" value="InterPro"/>
</dbReference>
<feature type="region of interest" description="Disordered" evidence="9">
    <location>
        <begin position="297"/>
        <end position="324"/>
    </location>
</feature>
<evidence type="ECO:0000256" key="2">
    <source>
        <dbReference type="ARBA" id="ARBA00005903"/>
    </source>
</evidence>
<dbReference type="Pfam" id="PF23241">
    <property type="entry name" value="HAT_PRP39_C"/>
    <property type="match status" value="1"/>
</dbReference>
<dbReference type="Proteomes" id="UP001151699">
    <property type="component" value="Chromosome X"/>
</dbReference>
<evidence type="ECO:0000256" key="4">
    <source>
        <dbReference type="ARBA" id="ARBA00022664"/>
    </source>
</evidence>
<comment type="caution">
    <text evidence="10">The sequence shown here is derived from an EMBL/GenBank/DDBJ whole genome shotgun (WGS) entry which is preliminary data.</text>
</comment>
<feature type="compositionally biased region" description="Acidic residues" evidence="9">
    <location>
        <begin position="997"/>
        <end position="1007"/>
    </location>
</feature>
<evidence type="ECO:0000256" key="3">
    <source>
        <dbReference type="ARBA" id="ARBA00022574"/>
    </source>
</evidence>
<keyword evidence="3 8" id="KW-0853">WD repeat</keyword>
<dbReference type="Gene3D" id="1.25.40.10">
    <property type="entry name" value="Tetratricopeptide repeat domain"/>
    <property type="match status" value="2"/>
</dbReference>
<reference evidence="10" key="1">
    <citation type="submission" date="2022-07" db="EMBL/GenBank/DDBJ databases">
        <authorList>
            <person name="Trinca V."/>
            <person name="Uliana J.V.C."/>
            <person name="Torres T.T."/>
            <person name="Ward R.J."/>
            <person name="Monesi N."/>
        </authorList>
    </citation>
    <scope>NUCLEOTIDE SEQUENCE</scope>
    <source>
        <strain evidence="10">HSMRA1968</strain>
        <tissue evidence="10">Whole embryos</tissue>
    </source>
</reference>
<organism evidence="10 11">
    <name type="scientific">Pseudolycoriella hygida</name>
    <dbReference type="NCBI Taxonomy" id="35572"/>
    <lineage>
        <taxon>Eukaryota</taxon>
        <taxon>Metazoa</taxon>
        <taxon>Ecdysozoa</taxon>
        <taxon>Arthropoda</taxon>
        <taxon>Hexapoda</taxon>
        <taxon>Insecta</taxon>
        <taxon>Pterygota</taxon>
        <taxon>Neoptera</taxon>
        <taxon>Endopterygota</taxon>
        <taxon>Diptera</taxon>
        <taxon>Nematocera</taxon>
        <taxon>Sciaroidea</taxon>
        <taxon>Sciaridae</taxon>
        <taxon>Pseudolycoriella</taxon>
    </lineage>
</organism>
<feature type="compositionally biased region" description="Polar residues" evidence="9">
    <location>
        <begin position="297"/>
        <end position="310"/>
    </location>
</feature>
<dbReference type="InterPro" id="IPR011990">
    <property type="entry name" value="TPR-like_helical_dom_sf"/>
</dbReference>
<feature type="compositionally biased region" description="Basic residues" evidence="9">
    <location>
        <begin position="530"/>
        <end position="539"/>
    </location>
</feature>
<dbReference type="SMART" id="SM00320">
    <property type="entry name" value="WD40"/>
    <property type="match status" value="5"/>
</dbReference>
<gene>
    <name evidence="10" type="ORF">Bhyg_09843</name>
</gene>